<evidence type="ECO:0000313" key="1">
    <source>
        <dbReference type="EMBL" id="AYL98833.1"/>
    </source>
</evidence>
<protein>
    <submittedName>
        <fullName evidence="1">Uncharacterized protein</fullName>
    </submittedName>
</protein>
<reference evidence="1 2" key="1">
    <citation type="submission" date="2018-10" db="EMBL/GenBank/DDBJ databases">
        <title>Genome sequencing of Mucilaginibacter sp. HYN0043.</title>
        <authorList>
            <person name="Kim M."/>
            <person name="Yi H."/>
        </authorList>
    </citation>
    <scope>NUCLEOTIDE SEQUENCE [LARGE SCALE GENOMIC DNA]</scope>
    <source>
        <strain evidence="1 2">HYN0043</strain>
    </source>
</reference>
<sequence length="65" mass="7401">MVLVDFTVQFYGATTGYTIQSSWYFDEKLLVTGNLYDSEMNLLAVFLTLRPKTGDQDIFTGYKSS</sequence>
<dbReference type="AlphaFoldDB" id="A0A494W4W4"/>
<name>A0A494W4W4_9SPHI</name>
<dbReference type="EMBL" id="CP032869">
    <property type="protein sequence ID" value="AYL98833.1"/>
    <property type="molecule type" value="Genomic_DNA"/>
</dbReference>
<evidence type="ECO:0000313" key="2">
    <source>
        <dbReference type="Proteomes" id="UP000270046"/>
    </source>
</evidence>
<organism evidence="1 2">
    <name type="scientific">Mucilaginibacter celer</name>
    <dbReference type="NCBI Taxonomy" id="2305508"/>
    <lineage>
        <taxon>Bacteria</taxon>
        <taxon>Pseudomonadati</taxon>
        <taxon>Bacteroidota</taxon>
        <taxon>Sphingobacteriia</taxon>
        <taxon>Sphingobacteriales</taxon>
        <taxon>Sphingobacteriaceae</taxon>
        <taxon>Mucilaginibacter</taxon>
    </lineage>
</organism>
<dbReference type="Proteomes" id="UP000270046">
    <property type="component" value="Chromosome"/>
</dbReference>
<dbReference type="KEGG" id="muh:HYN43_027750"/>
<gene>
    <name evidence="1" type="ORF">HYN43_027750</name>
</gene>
<proteinExistence type="predicted"/>
<accession>A0A494W4W4</accession>
<keyword evidence="2" id="KW-1185">Reference proteome</keyword>